<reference evidence="1" key="1">
    <citation type="submission" date="2023-10" db="EMBL/GenBank/DDBJ databases">
        <authorList>
            <person name="Hackl T."/>
        </authorList>
    </citation>
    <scope>NUCLEOTIDE SEQUENCE</scope>
</reference>
<dbReference type="AlphaFoldDB" id="A0AAI8V9T6"/>
<sequence length="52" mass="5685">MISFDAAGTLTLGRPLDCIATNTLHTLASIMQSSAYATSLVPIRQHLWFFDS</sequence>
<protein>
    <submittedName>
        <fullName evidence="1">Uu.00g110750.m01.CDS01</fullName>
    </submittedName>
</protein>
<dbReference type="Proteomes" id="UP001295740">
    <property type="component" value="Unassembled WGS sequence"/>
</dbReference>
<gene>
    <name evidence="1" type="ORF">KHLLAP_LOCUS4149</name>
</gene>
<evidence type="ECO:0000313" key="2">
    <source>
        <dbReference type="Proteomes" id="UP001295740"/>
    </source>
</evidence>
<accession>A0AAI8V9T6</accession>
<evidence type="ECO:0000313" key="1">
    <source>
        <dbReference type="EMBL" id="CAJ2503681.1"/>
    </source>
</evidence>
<organism evidence="1 2">
    <name type="scientific">Anthostomella pinea</name>
    <dbReference type="NCBI Taxonomy" id="933095"/>
    <lineage>
        <taxon>Eukaryota</taxon>
        <taxon>Fungi</taxon>
        <taxon>Dikarya</taxon>
        <taxon>Ascomycota</taxon>
        <taxon>Pezizomycotina</taxon>
        <taxon>Sordariomycetes</taxon>
        <taxon>Xylariomycetidae</taxon>
        <taxon>Xylariales</taxon>
        <taxon>Xylariaceae</taxon>
        <taxon>Anthostomella</taxon>
    </lineage>
</organism>
<dbReference type="EMBL" id="CAUWAG010000006">
    <property type="protein sequence ID" value="CAJ2503681.1"/>
    <property type="molecule type" value="Genomic_DNA"/>
</dbReference>
<comment type="caution">
    <text evidence="1">The sequence shown here is derived from an EMBL/GenBank/DDBJ whole genome shotgun (WGS) entry which is preliminary data.</text>
</comment>
<proteinExistence type="predicted"/>
<name>A0AAI8V9T6_9PEZI</name>
<keyword evidence="2" id="KW-1185">Reference proteome</keyword>